<proteinExistence type="predicted"/>
<accession>R7UFC9</accession>
<evidence type="ECO:0000313" key="2">
    <source>
        <dbReference type="EMBL" id="ELU04925.1"/>
    </source>
</evidence>
<keyword evidence="4" id="KW-1185">Reference proteome</keyword>
<dbReference type="InterPro" id="IPR027443">
    <property type="entry name" value="IPNS-like_sf"/>
</dbReference>
<reference evidence="3" key="3">
    <citation type="submission" date="2015-06" db="UniProtKB">
        <authorList>
            <consortium name="EnsemblMetazoa"/>
        </authorList>
    </citation>
    <scope>IDENTIFICATION</scope>
</reference>
<evidence type="ECO:0000313" key="3">
    <source>
        <dbReference type="EnsemblMetazoa" id="CapteP219759"/>
    </source>
</evidence>
<protein>
    <recommendedName>
        <fullName evidence="1">Isopenicillin N synthase-like Fe(2+) 2OG dioxygenase domain-containing protein</fullName>
    </recommendedName>
</protein>
<dbReference type="SUPFAM" id="SSF51197">
    <property type="entry name" value="Clavaminate synthase-like"/>
    <property type="match status" value="1"/>
</dbReference>
<dbReference type="HOGENOM" id="CLU_875062_0_0_1"/>
<dbReference type="EMBL" id="AMQN01008017">
    <property type="status" value="NOT_ANNOTATED_CDS"/>
    <property type="molecule type" value="Genomic_DNA"/>
</dbReference>
<dbReference type="EnsemblMetazoa" id="CapteT219759">
    <property type="protein sequence ID" value="CapteP219759"/>
    <property type="gene ID" value="CapteG219759"/>
</dbReference>
<dbReference type="STRING" id="283909.R7UFC9"/>
<dbReference type="EMBL" id="AMQN01008018">
    <property type="status" value="NOT_ANNOTATED_CDS"/>
    <property type="molecule type" value="Genomic_DNA"/>
</dbReference>
<reference evidence="4" key="1">
    <citation type="submission" date="2012-12" db="EMBL/GenBank/DDBJ databases">
        <authorList>
            <person name="Hellsten U."/>
            <person name="Grimwood J."/>
            <person name="Chapman J.A."/>
            <person name="Shapiro H."/>
            <person name="Aerts A."/>
            <person name="Otillar R.P."/>
            <person name="Terry A.Y."/>
            <person name="Boore J.L."/>
            <person name="Simakov O."/>
            <person name="Marletaz F."/>
            <person name="Cho S.-J."/>
            <person name="Edsinger-Gonzales E."/>
            <person name="Havlak P."/>
            <person name="Kuo D.-H."/>
            <person name="Larsson T."/>
            <person name="Lv J."/>
            <person name="Arendt D."/>
            <person name="Savage R."/>
            <person name="Osoegawa K."/>
            <person name="de Jong P."/>
            <person name="Lindberg D.R."/>
            <person name="Seaver E.C."/>
            <person name="Weisblat D.A."/>
            <person name="Putnam N.H."/>
            <person name="Grigoriev I.V."/>
            <person name="Rokhsar D.S."/>
        </authorList>
    </citation>
    <scope>NUCLEOTIDE SEQUENCE</scope>
    <source>
        <strain evidence="4">I ESC-2004</strain>
    </source>
</reference>
<dbReference type="InterPro" id="IPR050231">
    <property type="entry name" value="Iron_ascorbate_oxido_reductase"/>
</dbReference>
<evidence type="ECO:0000313" key="4">
    <source>
        <dbReference type="Proteomes" id="UP000014760"/>
    </source>
</evidence>
<dbReference type="PANTHER" id="PTHR47990">
    <property type="entry name" value="2-OXOGLUTARATE (2OG) AND FE(II)-DEPENDENT OXYGENASE SUPERFAMILY PROTEIN-RELATED"/>
    <property type="match status" value="1"/>
</dbReference>
<dbReference type="AlphaFoldDB" id="R7UFC9"/>
<evidence type="ECO:0000259" key="1">
    <source>
        <dbReference type="Pfam" id="PF03171"/>
    </source>
</evidence>
<name>R7UFC9_CAPTE</name>
<reference evidence="2 4" key="2">
    <citation type="journal article" date="2013" name="Nature">
        <title>Insights into bilaterian evolution from three spiralian genomes.</title>
        <authorList>
            <person name="Simakov O."/>
            <person name="Marletaz F."/>
            <person name="Cho S.J."/>
            <person name="Edsinger-Gonzales E."/>
            <person name="Havlak P."/>
            <person name="Hellsten U."/>
            <person name="Kuo D.H."/>
            <person name="Larsson T."/>
            <person name="Lv J."/>
            <person name="Arendt D."/>
            <person name="Savage R."/>
            <person name="Osoegawa K."/>
            <person name="de Jong P."/>
            <person name="Grimwood J."/>
            <person name="Chapman J.A."/>
            <person name="Shapiro H."/>
            <person name="Aerts A."/>
            <person name="Otillar R.P."/>
            <person name="Terry A.Y."/>
            <person name="Boore J.L."/>
            <person name="Grigoriev I.V."/>
            <person name="Lindberg D.R."/>
            <person name="Seaver E.C."/>
            <person name="Weisblat D.A."/>
            <person name="Putnam N.H."/>
            <person name="Rokhsar D.S."/>
        </authorList>
    </citation>
    <scope>NUCLEOTIDE SEQUENCE</scope>
    <source>
        <strain evidence="2 4">I ESC-2004</strain>
    </source>
</reference>
<dbReference type="FunCoup" id="R7UFC9">
    <property type="interactions" value="5"/>
</dbReference>
<dbReference type="Proteomes" id="UP000014760">
    <property type="component" value="Unassembled WGS sequence"/>
</dbReference>
<sequence length="318" mass="36103">MATGKSFVPLIDISELTVRADLDFTQPELRKVCLDIVEAFETSGFACLTGHALVHRNYLMSMILSVTSESHVCLGCLGSFVSKRLPISNCAVLQINPLQRVSCTHSPVIGRRPQISNLIKIDMNPIYRLSDFGVNCDDEGKKMVALDSMTTARLHNWPGEVELAFSKSEEFFAQNRDSKSLYARERNCNQGWVGTGVESLNPQRPGDFKEAFNLTINQHEKVMTPEGDWWRPPHVPGSVLVNIGDLMQRWTSDRLKSTVHRVTFPVDDVLKQRSRRSMAFFVHPNDNWLVRGLDGCDKYAPITALDYLNMRFQETYKY</sequence>
<dbReference type="Gene3D" id="2.60.120.330">
    <property type="entry name" value="B-lactam Antibiotic, Isopenicillin N Synthase, Chain"/>
    <property type="match status" value="2"/>
</dbReference>
<dbReference type="Pfam" id="PF03171">
    <property type="entry name" value="2OG-FeII_Oxy"/>
    <property type="match status" value="1"/>
</dbReference>
<gene>
    <name evidence="2" type="ORF">CAPTEDRAFT_219759</name>
</gene>
<feature type="domain" description="Isopenicillin N synthase-like Fe(2+) 2OG dioxygenase" evidence="1">
    <location>
        <begin position="221"/>
        <end position="284"/>
    </location>
</feature>
<organism evidence="2">
    <name type="scientific">Capitella teleta</name>
    <name type="common">Polychaete worm</name>
    <dbReference type="NCBI Taxonomy" id="283909"/>
    <lineage>
        <taxon>Eukaryota</taxon>
        <taxon>Metazoa</taxon>
        <taxon>Spiralia</taxon>
        <taxon>Lophotrochozoa</taxon>
        <taxon>Annelida</taxon>
        <taxon>Polychaeta</taxon>
        <taxon>Sedentaria</taxon>
        <taxon>Scolecida</taxon>
        <taxon>Capitellidae</taxon>
        <taxon>Capitella</taxon>
    </lineage>
</organism>
<dbReference type="OrthoDB" id="288590at2759"/>
<dbReference type="EMBL" id="KB301969">
    <property type="protein sequence ID" value="ELU04925.1"/>
    <property type="molecule type" value="Genomic_DNA"/>
</dbReference>
<dbReference type="InterPro" id="IPR044861">
    <property type="entry name" value="IPNS-like_FE2OG_OXY"/>
</dbReference>